<keyword evidence="5" id="KW-0969">Cilium</keyword>
<evidence type="ECO:0000259" key="3">
    <source>
        <dbReference type="Pfam" id="PF06429"/>
    </source>
</evidence>
<gene>
    <name evidence="5" type="ORF">J2Z20_001570</name>
</gene>
<keyword evidence="5" id="KW-0282">Flagellum</keyword>
<dbReference type="Pfam" id="PF22692">
    <property type="entry name" value="LlgE_F_G_D1"/>
    <property type="match status" value="1"/>
</dbReference>
<proteinExistence type="inferred from homology"/>
<evidence type="ECO:0000313" key="5">
    <source>
        <dbReference type="EMBL" id="MBP1936689.1"/>
    </source>
</evidence>
<keyword evidence="5" id="KW-0966">Cell projection</keyword>
<reference evidence="5 6" key="1">
    <citation type="submission" date="2021-03" db="EMBL/GenBank/DDBJ databases">
        <title>Genomic Encyclopedia of Type Strains, Phase IV (KMG-IV): sequencing the most valuable type-strain genomes for metagenomic binning, comparative biology and taxonomic classification.</title>
        <authorList>
            <person name="Goeker M."/>
        </authorList>
    </citation>
    <scope>NUCLEOTIDE SEQUENCE [LARGE SCALE GENOMIC DNA]</scope>
    <source>
        <strain evidence="5 6">DSM 23491</strain>
    </source>
</reference>
<feature type="domain" description="Flagellar basal body rod protein N-terminal" evidence="2">
    <location>
        <begin position="5"/>
        <end position="35"/>
    </location>
</feature>
<accession>A0ABS4H2C4</accession>
<keyword evidence="6" id="KW-1185">Reference proteome</keyword>
<dbReference type="SUPFAM" id="SSF117143">
    <property type="entry name" value="Flagellar hook protein flgE"/>
    <property type="match status" value="1"/>
</dbReference>
<evidence type="ECO:0000259" key="4">
    <source>
        <dbReference type="Pfam" id="PF22692"/>
    </source>
</evidence>
<sequence>MLRGLYTAAAGMMTQQRIHDTVTQNIANINTPGYKEVNSVSRSFPEVLIGLVNGDNGQSNAQIGKLNTGVFAEESLPSFVEGTITNTDKASDFAIISNINVVKNGQNIPFDASGKYVDAQGNITYQPQAFFTVQDDQGQIRYTRDGSFHLDSQGQLVTSAGYLVLDTNNKPIVPNAPIDQLTVDGQGQFFDGQGNPTGQQMLISVVNNPNFLIREGNGVYSVNNPSQAGVQALQPGQEAEVRQRSLESSNVDPAQSMTDLMTALRAYEANSKVVQYYDKSLDKAVNELGRV</sequence>
<protein>
    <submittedName>
        <fullName evidence="5">Flagellar basal-body rod protein FlgG</fullName>
    </submittedName>
</protein>
<dbReference type="EMBL" id="JAGGKP010000002">
    <property type="protein sequence ID" value="MBP1936689.1"/>
    <property type="molecule type" value="Genomic_DNA"/>
</dbReference>
<dbReference type="InterPro" id="IPR037925">
    <property type="entry name" value="FlgE/F/G-like"/>
</dbReference>
<dbReference type="PANTHER" id="PTHR30435">
    <property type="entry name" value="FLAGELLAR PROTEIN"/>
    <property type="match status" value="1"/>
</dbReference>
<dbReference type="RefSeq" id="WP_209847719.1">
    <property type="nucleotide sequence ID" value="NZ_CBCRVE010000003.1"/>
</dbReference>
<dbReference type="Pfam" id="PF00460">
    <property type="entry name" value="Flg_bb_rod"/>
    <property type="match status" value="1"/>
</dbReference>
<dbReference type="PANTHER" id="PTHR30435:SF19">
    <property type="entry name" value="FLAGELLAR BASAL-BODY ROD PROTEIN FLGG"/>
    <property type="match status" value="1"/>
</dbReference>
<organism evidence="5 6">
    <name type="scientific">Paenibacillus sediminis</name>
    <dbReference type="NCBI Taxonomy" id="664909"/>
    <lineage>
        <taxon>Bacteria</taxon>
        <taxon>Bacillati</taxon>
        <taxon>Bacillota</taxon>
        <taxon>Bacilli</taxon>
        <taxon>Bacillales</taxon>
        <taxon>Paenibacillaceae</taxon>
        <taxon>Paenibacillus</taxon>
    </lineage>
</organism>
<dbReference type="InterPro" id="IPR053967">
    <property type="entry name" value="LlgE_F_G-like_D1"/>
</dbReference>
<evidence type="ECO:0000256" key="1">
    <source>
        <dbReference type="ARBA" id="ARBA00009677"/>
    </source>
</evidence>
<evidence type="ECO:0000313" key="6">
    <source>
        <dbReference type="Proteomes" id="UP001519273"/>
    </source>
</evidence>
<dbReference type="InterPro" id="IPR001444">
    <property type="entry name" value="Flag_bb_rod_N"/>
</dbReference>
<comment type="caution">
    <text evidence="5">The sequence shown here is derived from an EMBL/GenBank/DDBJ whole genome shotgun (WGS) entry which is preliminary data.</text>
</comment>
<feature type="domain" description="Flagellar hook protein FlgE/F/G-like D1" evidence="4">
    <location>
        <begin position="128"/>
        <end position="188"/>
    </location>
</feature>
<dbReference type="InterPro" id="IPR010930">
    <property type="entry name" value="Flg_bb/hook_C_dom"/>
</dbReference>
<dbReference type="Pfam" id="PF06429">
    <property type="entry name" value="Flg_bbr_C"/>
    <property type="match status" value="1"/>
</dbReference>
<name>A0ABS4H2C4_9BACL</name>
<comment type="similarity">
    <text evidence="1">Belongs to the flagella basal body rod proteins family.</text>
</comment>
<evidence type="ECO:0000259" key="2">
    <source>
        <dbReference type="Pfam" id="PF00460"/>
    </source>
</evidence>
<dbReference type="Proteomes" id="UP001519273">
    <property type="component" value="Unassembled WGS sequence"/>
</dbReference>
<feature type="domain" description="Flagellar basal-body/hook protein C-terminal" evidence="3">
    <location>
        <begin position="243"/>
        <end position="286"/>
    </location>
</feature>